<gene>
    <name evidence="1" type="ORF">LAESUDRAFT_602016</name>
</gene>
<protein>
    <submittedName>
        <fullName evidence="1">Uncharacterized protein</fullName>
    </submittedName>
</protein>
<keyword evidence="2" id="KW-1185">Reference proteome</keyword>
<name>A0A165C355_9APHY</name>
<organism evidence="1 2">
    <name type="scientific">Laetiporus sulphureus 93-53</name>
    <dbReference type="NCBI Taxonomy" id="1314785"/>
    <lineage>
        <taxon>Eukaryota</taxon>
        <taxon>Fungi</taxon>
        <taxon>Dikarya</taxon>
        <taxon>Basidiomycota</taxon>
        <taxon>Agaricomycotina</taxon>
        <taxon>Agaricomycetes</taxon>
        <taxon>Polyporales</taxon>
        <taxon>Laetiporus</taxon>
    </lineage>
</organism>
<sequence>LLEHETWLISLLADVQVLDCCGDAQLEQQCAELSACLHRELGLLEEFQAQEWYRQQSRINDGGHMDMKNWMARLLSCPGIEKMMDSVNERTRARSGPTQSRQQDIWDAPIIETFRDPEGLRPFTHGPPGEGRYIFSLSIDGFNPFHMKVAQQQVSVTGIYMICLNLPPHLRYLPENAYLVGIIP</sequence>
<dbReference type="EMBL" id="KV427655">
    <property type="protein sequence ID" value="KZT02117.1"/>
    <property type="molecule type" value="Genomic_DNA"/>
</dbReference>
<reference evidence="1 2" key="1">
    <citation type="journal article" date="2016" name="Mol. Biol. Evol.">
        <title>Comparative Genomics of Early-Diverging Mushroom-Forming Fungi Provides Insights into the Origins of Lignocellulose Decay Capabilities.</title>
        <authorList>
            <person name="Nagy L.G."/>
            <person name="Riley R."/>
            <person name="Tritt A."/>
            <person name="Adam C."/>
            <person name="Daum C."/>
            <person name="Floudas D."/>
            <person name="Sun H."/>
            <person name="Yadav J.S."/>
            <person name="Pangilinan J."/>
            <person name="Larsson K.H."/>
            <person name="Matsuura K."/>
            <person name="Barry K."/>
            <person name="Labutti K."/>
            <person name="Kuo R."/>
            <person name="Ohm R.A."/>
            <person name="Bhattacharya S.S."/>
            <person name="Shirouzu T."/>
            <person name="Yoshinaga Y."/>
            <person name="Martin F.M."/>
            <person name="Grigoriev I.V."/>
            <person name="Hibbett D.S."/>
        </authorList>
    </citation>
    <scope>NUCLEOTIDE SEQUENCE [LARGE SCALE GENOMIC DNA]</scope>
    <source>
        <strain evidence="1 2">93-53</strain>
    </source>
</reference>
<proteinExistence type="predicted"/>
<dbReference type="RefSeq" id="XP_040759857.1">
    <property type="nucleotide sequence ID" value="XM_040903072.1"/>
</dbReference>
<evidence type="ECO:0000313" key="2">
    <source>
        <dbReference type="Proteomes" id="UP000076871"/>
    </source>
</evidence>
<feature type="non-terminal residue" evidence="1">
    <location>
        <position position="184"/>
    </location>
</feature>
<dbReference type="Proteomes" id="UP000076871">
    <property type="component" value="Unassembled WGS sequence"/>
</dbReference>
<dbReference type="GeneID" id="63820103"/>
<feature type="non-terminal residue" evidence="1">
    <location>
        <position position="1"/>
    </location>
</feature>
<evidence type="ECO:0000313" key="1">
    <source>
        <dbReference type="EMBL" id="KZT02117.1"/>
    </source>
</evidence>
<dbReference type="STRING" id="1314785.A0A165C355"/>
<dbReference type="InParanoid" id="A0A165C355"/>
<dbReference type="AlphaFoldDB" id="A0A165C355"/>
<dbReference type="OrthoDB" id="3253623at2759"/>
<accession>A0A165C355</accession>